<accession>U3T8Y2</accession>
<comment type="similarity">
    <text evidence="1">Belongs to the GSP E family.</text>
</comment>
<dbReference type="Proteomes" id="UP000016887">
    <property type="component" value="Chromosome"/>
</dbReference>
<protein>
    <submittedName>
        <fullName evidence="4">Type IV secretory pathway VirB11 protein</fullName>
    </submittedName>
</protein>
<reference evidence="4 5" key="1">
    <citation type="journal article" date="2013" name="Appl. Environ. Microbiol.">
        <title>Variation of the Virus-Related Elements within Syntenic Genomes of the Hyperthermophilic Archaeon Aeropyrum.</title>
        <authorList>
            <person name="Daifuku T."/>
            <person name="Yoshida T."/>
            <person name="Kitamura T."/>
            <person name="Kawaichi S."/>
            <person name="Inoue T."/>
            <person name="Nomura K."/>
            <person name="Yoshida Y."/>
            <person name="Kuno S."/>
            <person name="Sako Y."/>
        </authorList>
    </citation>
    <scope>NUCLEOTIDE SEQUENCE [LARGE SCALE GENOMIC DNA]</scope>
    <source>
        <strain evidence="4 5">SY1</strain>
    </source>
</reference>
<feature type="region of interest" description="Disordered" evidence="2">
    <location>
        <begin position="1"/>
        <end position="25"/>
    </location>
</feature>
<dbReference type="InterPro" id="IPR027417">
    <property type="entry name" value="P-loop_NTPase"/>
</dbReference>
<dbReference type="GO" id="GO:0016887">
    <property type="term" value="F:ATP hydrolysis activity"/>
    <property type="evidence" value="ECO:0007669"/>
    <property type="project" value="InterPro"/>
</dbReference>
<dbReference type="InterPro" id="IPR050921">
    <property type="entry name" value="T4SS_GSP_E_ATPase"/>
</dbReference>
<dbReference type="InterPro" id="IPR003593">
    <property type="entry name" value="AAA+_ATPase"/>
</dbReference>
<dbReference type="SUPFAM" id="SSF52540">
    <property type="entry name" value="P-loop containing nucleoside triphosphate hydrolases"/>
    <property type="match status" value="1"/>
</dbReference>
<dbReference type="CDD" id="cd01130">
    <property type="entry name" value="VirB11-like_ATPase"/>
    <property type="match status" value="1"/>
</dbReference>
<dbReference type="PANTHER" id="PTHR30486">
    <property type="entry name" value="TWITCHING MOTILITY PROTEIN PILT"/>
    <property type="match status" value="1"/>
</dbReference>
<dbReference type="EMBL" id="AP012489">
    <property type="protein sequence ID" value="BAN89982.1"/>
    <property type="molecule type" value="Genomic_DNA"/>
</dbReference>
<dbReference type="STRING" id="1198449.ACAM_0513"/>
<dbReference type="Pfam" id="PF00437">
    <property type="entry name" value="T2SSE"/>
    <property type="match status" value="1"/>
</dbReference>
<feature type="domain" description="AAA+ ATPase" evidence="3">
    <location>
        <begin position="226"/>
        <end position="391"/>
    </location>
</feature>
<gene>
    <name evidence="4" type="ORF">ACAM_0513</name>
</gene>
<dbReference type="KEGG" id="acj:ACAM_0513"/>
<evidence type="ECO:0000256" key="1">
    <source>
        <dbReference type="ARBA" id="ARBA00006611"/>
    </source>
</evidence>
<keyword evidence="5" id="KW-1185">Reference proteome</keyword>
<dbReference type="Gene3D" id="3.40.50.300">
    <property type="entry name" value="P-loop containing nucleotide triphosphate hydrolases"/>
    <property type="match status" value="1"/>
</dbReference>
<dbReference type="Gene3D" id="3.30.450.380">
    <property type="match status" value="1"/>
</dbReference>
<dbReference type="eggNOG" id="arCOG01817">
    <property type="taxonomic scope" value="Archaea"/>
</dbReference>
<name>U3T8Y2_9CREN</name>
<dbReference type="RefSeq" id="WP_022541257.1">
    <property type="nucleotide sequence ID" value="NC_022521.1"/>
</dbReference>
<evidence type="ECO:0000313" key="5">
    <source>
        <dbReference type="Proteomes" id="UP000016887"/>
    </source>
</evidence>
<dbReference type="SMART" id="SM00382">
    <property type="entry name" value="AAA"/>
    <property type="match status" value="1"/>
</dbReference>
<evidence type="ECO:0000259" key="3">
    <source>
        <dbReference type="SMART" id="SM00382"/>
    </source>
</evidence>
<dbReference type="InterPro" id="IPR001482">
    <property type="entry name" value="T2SS/T4SS_dom"/>
</dbReference>
<organism evidence="4 5">
    <name type="scientific">Aeropyrum camini SY1 = JCM 12091</name>
    <dbReference type="NCBI Taxonomy" id="1198449"/>
    <lineage>
        <taxon>Archaea</taxon>
        <taxon>Thermoproteota</taxon>
        <taxon>Thermoprotei</taxon>
        <taxon>Desulfurococcales</taxon>
        <taxon>Desulfurococcaceae</taxon>
        <taxon>Aeropyrum</taxon>
    </lineage>
</organism>
<sequence>MIRRFFTPKQRQTPSKPGVEQGGGRGWSGLEEWRLVAKYSVGPVEYYLYRDNSEGVRLAFNEPPEPGEAVVKEIIAGNIEPSGEGERYHVEKRMSGYGRLYPLVIDSHIEEIAFEGPGRGVSVIHSLVPGRWIDVDLDLGEDEANSLALQLARKAGRSLSLAQPLAEGLTGEGHRVAITFSREVSRFGSSFVIRKYPEKPVTMADLVAGRVITPLQAAYLWLLVEAQQFIIVSGPMGSGKTTLLQALAGLIPPFYRVITIEDTPEIRLYNRHWDSLVTRPPLPGESMVEVGLEELLKFALRRRAEYIIVGEVRGREARLLAQAAASGHGSMTTMHGDTPEGVVLRLQLEPISLPPVFLSLVGAIVMLRRLPGYGGAVRRRVISITEIEGGEAIDVFAWDPKGDSVAPDTPGGVVESSYRLRESVSRIPDLVTDLESELEERAGLLEKLAGSPPEVFHKALARFYSERYGRV</sequence>
<dbReference type="PANTHER" id="PTHR30486:SF6">
    <property type="entry name" value="TYPE IV PILUS RETRACTATION ATPASE PILT"/>
    <property type="match status" value="1"/>
</dbReference>
<evidence type="ECO:0000256" key="2">
    <source>
        <dbReference type="SAM" id="MobiDB-lite"/>
    </source>
</evidence>
<proteinExistence type="inferred from homology"/>
<dbReference type="AlphaFoldDB" id="U3T8Y2"/>
<evidence type="ECO:0000313" key="4">
    <source>
        <dbReference type="EMBL" id="BAN89982.1"/>
    </source>
</evidence>
<dbReference type="GeneID" id="17109970"/>